<reference evidence="3" key="1">
    <citation type="journal article" date="2016" name="Gigascience">
        <title>De novo construction of an expanded transcriptome assembly for the western tarnished plant bug, Lygus hesperus.</title>
        <authorList>
            <person name="Tassone E.E."/>
            <person name="Geib S.M."/>
            <person name="Hall B."/>
            <person name="Fabrick J.A."/>
            <person name="Brent C.S."/>
            <person name="Hull J.J."/>
        </authorList>
    </citation>
    <scope>NUCLEOTIDE SEQUENCE</scope>
</reference>
<dbReference type="InterPro" id="IPR039353">
    <property type="entry name" value="TF_Adf1"/>
</dbReference>
<proteinExistence type="predicted"/>
<feature type="region of interest" description="Disordered" evidence="1">
    <location>
        <begin position="236"/>
        <end position="255"/>
    </location>
</feature>
<dbReference type="GO" id="GO:0005634">
    <property type="term" value="C:nucleus"/>
    <property type="evidence" value="ECO:0007669"/>
    <property type="project" value="TreeGrafter"/>
</dbReference>
<dbReference type="Pfam" id="PF10545">
    <property type="entry name" value="MADF_DNA_bdg"/>
    <property type="match status" value="1"/>
</dbReference>
<gene>
    <name evidence="3" type="ORF">g.24947</name>
</gene>
<feature type="compositionally biased region" description="Polar residues" evidence="1">
    <location>
        <begin position="140"/>
        <end position="149"/>
    </location>
</feature>
<dbReference type="PANTHER" id="PTHR12243:SF69">
    <property type="entry name" value="SI:CH73-59F11.3"/>
    <property type="match status" value="1"/>
</dbReference>
<dbReference type="AlphaFoldDB" id="A0A146M408"/>
<feature type="region of interest" description="Disordered" evidence="1">
    <location>
        <begin position="104"/>
        <end position="150"/>
    </location>
</feature>
<sequence length="255" mass="29759">MPSHFEEALILEVKKYKVLYDMADRFYYDTNAKDNAWQEISERLDTEVSAEACKKKWQMLREGFRKAKLRRKTVDGQEAKPWKPWKYEKEMSFLDVWKDTKDQLSNVPPSHEVEDTEDGDSVFNDDDTQSTTFSTQDTTPYSESGSSVTVHLPDTKRQKKQAICTSEVLQQYLEKKEERRDTRESGQSKNDHIRQFFASSESIFRMLPAEVQVDARVEITQLLAKYEKQALLLKRAPAPLYEPPHQSPKIKKKGP</sequence>
<name>A0A146M408_LYGHE</name>
<dbReference type="InterPro" id="IPR006578">
    <property type="entry name" value="MADF-dom"/>
</dbReference>
<dbReference type="GO" id="GO:0005667">
    <property type="term" value="C:transcription regulator complex"/>
    <property type="evidence" value="ECO:0007669"/>
    <property type="project" value="TreeGrafter"/>
</dbReference>
<dbReference type="GO" id="GO:0006357">
    <property type="term" value="P:regulation of transcription by RNA polymerase II"/>
    <property type="evidence" value="ECO:0007669"/>
    <property type="project" value="TreeGrafter"/>
</dbReference>
<dbReference type="SMART" id="SM00595">
    <property type="entry name" value="MADF"/>
    <property type="match status" value="1"/>
</dbReference>
<organism evidence="3">
    <name type="scientific">Lygus hesperus</name>
    <name type="common">Western plant bug</name>
    <dbReference type="NCBI Taxonomy" id="30085"/>
    <lineage>
        <taxon>Eukaryota</taxon>
        <taxon>Metazoa</taxon>
        <taxon>Ecdysozoa</taxon>
        <taxon>Arthropoda</taxon>
        <taxon>Hexapoda</taxon>
        <taxon>Insecta</taxon>
        <taxon>Pterygota</taxon>
        <taxon>Neoptera</taxon>
        <taxon>Paraneoptera</taxon>
        <taxon>Hemiptera</taxon>
        <taxon>Heteroptera</taxon>
        <taxon>Panheteroptera</taxon>
        <taxon>Cimicomorpha</taxon>
        <taxon>Miridae</taxon>
        <taxon>Mirini</taxon>
        <taxon>Lygus</taxon>
    </lineage>
</organism>
<feature type="domain" description="MADF" evidence="2">
    <location>
        <begin position="8"/>
        <end position="99"/>
    </location>
</feature>
<evidence type="ECO:0000256" key="1">
    <source>
        <dbReference type="SAM" id="MobiDB-lite"/>
    </source>
</evidence>
<accession>A0A146M408</accession>
<protein>
    <recommendedName>
        <fullName evidence="2">MADF domain-containing protein</fullName>
    </recommendedName>
</protein>
<feature type="compositionally biased region" description="Low complexity" evidence="1">
    <location>
        <begin position="129"/>
        <end position="139"/>
    </location>
</feature>
<evidence type="ECO:0000259" key="2">
    <source>
        <dbReference type="PROSITE" id="PS51029"/>
    </source>
</evidence>
<dbReference type="PROSITE" id="PS51029">
    <property type="entry name" value="MADF"/>
    <property type="match status" value="1"/>
</dbReference>
<evidence type="ECO:0000313" key="3">
    <source>
        <dbReference type="EMBL" id="JAQ14511.1"/>
    </source>
</evidence>
<dbReference type="PANTHER" id="PTHR12243">
    <property type="entry name" value="MADF DOMAIN TRANSCRIPTION FACTOR"/>
    <property type="match status" value="1"/>
</dbReference>
<dbReference type="EMBL" id="GDHC01004118">
    <property type="protein sequence ID" value="JAQ14511.1"/>
    <property type="molecule type" value="Transcribed_RNA"/>
</dbReference>
<feature type="compositionally biased region" description="Acidic residues" evidence="1">
    <location>
        <begin position="114"/>
        <end position="128"/>
    </location>
</feature>